<comment type="caution">
    <text evidence="2">The sequence shown here is derived from an EMBL/GenBank/DDBJ whole genome shotgun (WGS) entry which is preliminary data.</text>
</comment>
<accession>A0A645IXJ4</accession>
<sequence length="141" mass="14746">MQGQALGTQQRLHVLGRRKGPLAVDVGAAVQLPVEDVQRHVGHADFIEVGEAEGEPREAARLLAAGLRYVLANGVPFAADIPRRLAHLPQNAAGKIDSGHACLFNLSVASPVRRGGSRSPACPGGRTCSACSSRRPAGRTD</sequence>
<evidence type="ECO:0000256" key="1">
    <source>
        <dbReference type="SAM" id="MobiDB-lite"/>
    </source>
</evidence>
<reference evidence="2" key="1">
    <citation type="submission" date="2019-08" db="EMBL/GenBank/DDBJ databases">
        <authorList>
            <person name="Kucharzyk K."/>
            <person name="Murdoch R.W."/>
            <person name="Higgins S."/>
            <person name="Loffler F."/>
        </authorList>
    </citation>
    <scope>NUCLEOTIDE SEQUENCE</scope>
</reference>
<feature type="region of interest" description="Disordered" evidence="1">
    <location>
        <begin position="117"/>
        <end position="141"/>
    </location>
</feature>
<name>A0A645IXJ4_9ZZZZ</name>
<protein>
    <submittedName>
        <fullName evidence="2">Uncharacterized protein</fullName>
    </submittedName>
</protein>
<gene>
    <name evidence="2" type="ORF">SDC9_202838</name>
</gene>
<proteinExistence type="predicted"/>
<dbReference type="AlphaFoldDB" id="A0A645IXJ4"/>
<dbReference type="EMBL" id="VSSQ01124087">
    <property type="protein sequence ID" value="MPN55159.1"/>
    <property type="molecule type" value="Genomic_DNA"/>
</dbReference>
<evidence type="ECO:0000313" key="2">
    <source>
        <dbReference type="EMBL" id="MPN55159.1"/>
    </source>
</evidence>
<organism evidence="2">
    <name type="scientific">bioreactor metagenome</name>
    <dbReference type="NCBI Taxonomy" id="1076179"/>
    <lineage>
        <taxon>unclassified sequences</taxon>
        <taxon>metagenomes</taxon>
        <taxon>ecological metagenomes</taxon>
    </lineage>
</organism>